<gene>
    <name evidence="1" type="ORF">F443_21887</name>
</gene>
<reference evidence="1 2" key="1">
    <citation type="submission" date="2013-11" db="EMBL/GenBank/DDBJ databases">
        <title>The Genome Sequence of Phytophthora parasitica P1569.</title>
        <authorList>
            <consortium name="The Broad Institute Genomics Platform"/>
            <person name="Russ C."/>
            <person name="Tyler B."/>
            <person name="Panabieres F."/>
            <person name="Shan W."/>
            <person name="Tripathy S."/>
            <person name="Grunwald N."/>
            <person name="Machado M."/>
            <person name="Johnson C.S."/>
            <person name="Arredondo F."/>
            <person name="Hong C."/>
            <person name="Coffey M."/>
            <person name="Young S.K."/>
            <person name="Zeng Q."/>
            <person name="Gargeya S."/>
            <person name="Fitzgerald M."/>
            <person name="Abouelleil A."/>
            <person name="Alvarado L."/>
            <person name="Chapman S.B."/>
            <person name="Gainer-Dewar J."/>
            <person name="Goldberg J."/>
            <person name="Griggs A."/>
            <person name="Gujja S."/>
            <person name="Hansen M."/>
            <person name="Howarth C."/>
            <person name="Imamovic A."/>
            <person name="Ireland A."/>
            <person name="Larimer J."/>
            <person name="McCowan C."/>
            <person name="Murphy C."/>
            <person name="Pearson M."/>
            <person name="Poon T.W."/>
            <person name="Priest M."/>
            <person name="Roberts A."/>
            <person name="Saif S."/>
            <person name="Shea T."/>
            <person name="Sykes S."/>
            <person name="Wortman J."/>
            <person name="Nusbaum C."/>
            <person name="Birren B."/>
        </authorList>
    </citation>
    <scope>NUCLEOTIDE SEQUENCE [LARGE SCALE GENOMIC DNA]</scope>
    <source>
        <strain evidence="1 2">P1569</strain>
    </source>
</reference>
<sequence>MTPNADLPYYVGLAVTDLETAIGPAMLIQNRQNQRPFQTGYAFLS</sequence>
<dbReference type="Proteomes" id="UP000018721">
    <property type="component" value="Unassembled WGS sequence"/>
</dbReference>
<evidence type="ECO:0000313" key="1">
    <source>
        <dbReference type="EMBL" id="ETI31084.1"/>
    </source>
</evidence>
<dbReference type="EMBL" id="ANIZ01003816">
    <property type="protein sequence ID" value="ETI31084.1"/>
    <property type="molecule type" value="Genomic_DNA"/>
</dbReference>
<evidence type="ECO:0000313" key="2">
    <source>
        <dbReference type="Proteomes" id="UP000018721"/>
    </source>
</evidence>
<protein>
    <submittedName>
        <fullName evidence="1">Uncharacterized protein</fullName>
    </submittedName>
</protein>
<accession>V9DW41</accession>
<proteinExistence type="predicted"/>
<keyword evidence="2" id="KW-1185">Reference proteome</keyword>
<organism evidence="1 2">
    <name type="scientific">Phytophthora nicotianae P1569</name>
    <dbReference type="NCBI Taxonomy" id="1317065"/>
    <lineage>
        <taxon>Eukaryota</taxon>
        <taxon>Sar</taxon>
        <taxon>Stramenopiles</taxon>
        <taxon>Oomycota</taxon>
        <taxon>Peronosporomycetes</taxon>
        <taxon>Peronosporales</taxon>
        <taxon>Peronosporaceae</taxon>
        <taxon>Phytophthora</taxon>
    </lineage>
</organism>
<comment type="caution">
    <text evidence="1">The sequence shown here is derived from an EMBL/GenBank/DDBJ whole genome shotgun (WGS) entry which is preliminary data.</text>
</comment>
<dbReference type="AlphaFoldDB" id="V9DW41"/>
<name>V9DW41_PHYNI</name>
<dbReference type="HOGENOM" id="CLU_3208855_0_0_1"/>